<keyword evidence="4" id="KW-1185">Reference proteome</keyword>
<feature type="coiled-coil region" evidence="1">
    <location>
        <begin position="17"/>
        <end position="80"/>
    </location>
</feature>
<dbReference type="InterPro" id="IPR050373">
    <property type="entry name" value="Fibrinogen_C-term_domain"/>
</dbReference>
<feature type="domain" description="Fibrinogen C-terminal" evidence="2">
    <location>
        <begin position="167"/>
        <end position="395"/>
    </location>
</feature>
<dbReference type="Pfam" id="PF00147">
    <property type="entry name" value="Fibrinogen_C"/>
    <property type="match status" value="1"/>
</dbReference>
<accession>A0AAW0XU23</accession>
<dbReference type="PANTHER" id="PTHR19143:SF444">
    <property type="entry name" value="PROTEIN SCABROUS"/>
    <property type="match status" value="1"/>
</dbReference>
<dbReference type="Proteomes" id="UP001445076">
    <property type="component" value="Unassembled WGS sequence"/>
</dbReference>
<comment type="caution">
    <text evidence="3">The sequence shown here is derived from an EMBL/GenBank/DDBJ whole genome shotgun (WGS) entry which is preliminary data.</text>
</comment>
<dbReference type="InterPro" id="IPR036056">
    <property type="entry name" value="Fibrinogen-like_C"/>
</dbReference>
<evidence type="ECO:0000256" key="1">
    <source>
        <dbReference type="SAM" id="Coils"/>
    </source>
</evidence>
<dbReference type="AlphaFoldDB" id="A0AAW0XU23"/>
<organism evidence="3 4">
    <name type="scientific">Cherax quadricarinatus</name>
    <name type="common">Australian red claw crayfish</name>
    <dbReference type="NCBI Taxonomy" id="27406"/>
    <lineage>
        <taxon>Eukaryota</taxon>
        <taxon>Metazoa</taxon>
        <taxon>Ecdysozoa</taxon>
        <taxon>Arthropoda</taxon>
        <taxon>Crustacea</taxon>
        <taxon>Multicrustacea</taxon>
        <taxon>Malacostraca</taxon>
        <taxon>Eumalacostraca</taxon>
        <taxon>Eucarida</taxon>
        <taxon>Decapoda</taxon>
        <taxon>Pleocyemata</taxon>
        <taxon>Astacidea</taxon>
        <taxon>Parastacoidea</taxon>
        <taxon>Parastacidae</taxon>
        <taxon>Cherax</taxon>
    </lineage>
</organism>
<keyword evidence="1" id="KW-0175">Coiled coil</keyword>
<evidence type="ECO:0000313" key="3">
    <source>
        <dbReference type="EMBL" id="KAK8747872.1"/>
    </source>
</evidence>
<evidence type="ECO:0000313" key="4">
    <source>
        <dbReference type="Proteomes" id="UP001445076"/>
    </source>
</evidence>
<dbReference type="Gene3D" id="3.90.215.10">
    <property type="entry name" value="Gamma Fibrinogen, chain A, domain 1"/>
    <property type="match status" value="1"/>
</dbReference>
<protein>
    <recommendedName>
        <fullName evidence="2">Fibrinogen C-terminal domain-containing protein</fullName>
    </recommendedName>
</protein>
<dbReference type="EMBL" id="JARKIK010000013">
    <property type="protein sequence ID" value="KAK8747872.1"/>
    <property type="molecule type" value="Genomic_DNA"/>
</dbReference>
<proteinExistence type="predicted"/>
<dbReference type="SUPFAM" id="SSF56496">
    <property type="entry name" value="Fibrinogen C-terminal domain-like"/>
    <property type="match status" value="1"/>
</dbReference>
<evidence type="ECO:0000259" key="2">
    <source>
        <dbReference type="PROSITE" id="PS51406"/>
    </source>
</evidence>
<dbReference type="PROSITE" id="PS51406">
    <property type="entry name" value="FIBRINOGEN_C_2"/>
    <property type="match status" value="1"/>
</dbReference>
<gene>
    <name evidence="3" type="ORF">OTU49_016200</name>
</gene>
<dbReference type="InterPro" id="IPR014716">
    <property type="entry name" value="Fibrinogen_a/b/g_C_1"/>
</dbReference>
<reference evidence="3 4" key="1">
    <citation type="journal article" date="2024" name="BMC Genomics">
        <title>Genome assembly of redclaw crayfish (Cherax quadricarinatus) provides insights into its immune adaptation and hypoxia tolerance.</title>
        <authorList>
            <person name="Liu Z."/>
            <person name="Zheng J."/>
            <person name="Li H."/>
            <person name="Fang K."/>
            <person name="Wang S."/>
            <person name="He J."/>
            <person name="Zhou D."/>
            <person name="Weng S."/>
            <person name="Chi M."/>
            <person name="Gu Z."/>
            <person name="He J."/>
            <person name="Li F."/>
            <person name="Wang M."/>
        </authorList>
    </citation>
    <scope>NUCLEOTIDE SEQUENCE [LARGE SCALE GENOMIC DNA]</scope>
    <source>
        <strain evidence="3">ZL_2023a</strain>
    </source>
</reference>
<dbReference type="SMART" id="SM00186">
    <property type="entry name" value="FBG"/>
    <property type="match status" value="1"/>
</dbReference>
<name>A0AAW0XU23_CHEQU</name>
<sequence>MSKEIFKDLHLLMETHVNKVQEDIGALNTKISALEDKIDSTITDFRLQIMEEIEDKLEIVKEIEDKLEVMEETVEEELSHLAWSMNSSSSSLASINTHLSHLEQRIVDDSTGDPDNCSLLVDKVSEVMNDPRFTNELHTENDSRPASTCLDEEEVRELKQAVASLRESPVFLPRDCSDHHWQHPEAPTGVFQTFPTMDPKAARDSWCDMGTNSSKTSGGWTLILRRRNTTWGLVDFNRTWAEYRRGFGTPGEGEWWFGLGALHALTYRQPYEVRFLMHDMERGYFEAKYSNFRVEDESSNFRLITEGFSGNVSVDPFLTHHHGRPFSTWDRDNDEWIAGSCSASNGGGWWYSRCHRTALTAVFPTSPNRDFRSIRWLDKGWLILDDVAMMIRPSGYARRFEPQS</sequence>
<dbReference type="GO" id="GO:0005615">
    <property type="term" value="C:extracellular space"/>
    <property type="evidence" value="ECO:0007669"/>
    <property type="project" value="TreeGrafter"/>
</dbReference>
<dbReference type="InterPro" id="IPR002181">
    <property type="entry name" value="Fibrinogen_a/b/g_C_dom"/>
</dbReference>
<dbReference type="PANTHER" id="PTHR19143">
    <property type="entry name" value="FIBRINOGEN/TENASCIN/ANGIOPOEITIN"/>
    <property type="match status" value="1"/>
</dbReference>